<keyword evidence="6" id="KW-1185">Reference proteome</keyword>
<accession>B0W268</accession>
<dbReference type="HOGENOM" id="CLU_373504_0_0_1"/>
<organism>
    <name type="scientific">Culex quinquefasciatus</name>
    <name type="common">Southern house mosquito</name>
    <name type="synonym">Culex pungens</name>
    <dbReference type="NCBI Taxonomy" id="7176"/>
    <lineage>
        <taxon>Eukaryota</taxon>
        <taxon>Metazoa</taxon>
        <taxon>Ecdysozoa</taxon>
        <taxon>Arthropoda</taxon>
        <taxon>Hexapoda</taxon>
        <taxon>Insecta</taxon>
        <taxon>Pterygota</taxon>
        <taxon>Neoptera</taxon>
        <taxon>Endopterygota</taxon>
        <taxon>Diptera</taxon>
        <taxon>Nematocera</taxon>
        <taxon>Culicoidea</taxon>
        <taxon>Culicidae</taxon>
        <taxon>Culicinae</taxon>
        <taxon>Culicini</taxon>
        <taxon>Culex</taxon>
        <taxon>Culex</taxon>
    </lineage>
</organism>
<dbReference type="Pfam" id="PF12796">
    <property type="entry name" value="Ank_2"/>
    <property type="match status" value="1"/>
</dbReference>
<dbReference type="EMBL" id="DS231825">
    <property type="protein sequence ID" value="EDS28132.1"/>
    <property type="molecule type" value="Genomic_DNA"/>
</dbReference>
<protein>
    <submittedName>
        <fullName evidence="4 5">Ion channel nompc</fullName>
    </submittedName>
</protein>
<name>B0W268_CULQU</name>
<gene>
    <name evidence="5" type="primary">6032102</name>
    <name evidence="4" type="ORF">CpipJ_CPIJ001098</name>
</gene>
<evidence type="ECO:0000313" key="4">
    <source>
        <dbReference type="EMBL" id="EDS28132.1"/>
    </source>
</evidence>
<dbReference type="VEuPathDB" id="VectorBase:CPIJ001098"/>
<feature type="repeat" description="ANK" evidence="3">
    <location>
        <begin position="660"/>
        <end position="692"/>
    </location>
</feature>
<keyword evidence="2 3" id="KW-0040">ANK repeat</keyword>
<evidence type="ECO:0000256" key="2">
    <source>
        <dbReference type="ARBA" id="ARBA00023043"/>
    </source>
</evidence>
<dbReference type="VEuPathDB" id="VectorBase:CQUJHB001650"/>
<dbReference type="Proteomes" id="UP000002320">
    <property type="component" value="Unassembled WGS sequence"/>
</dbReference>
<dbReference type="SUPFAM" id="SSF48403">
    <property type="entry name" value="Ankyrin repeat"/>
    <property type="match status" value="1"/>
</dbReference>
<dbReference type="InterPro" id="IPR036770">
    <property type="entry name" value="Ankyrin_rpt-contain_sf"/>
</dbReference>
<evidence type="ECO:0000256" key="1">
    <source>
        <dbReference type="ARBA" id="ARBA00022737"/>
    </source>
</evidence>
<dbReference type="AlphaFoldDB" id="B0W268"/>
<dbReference type="OMA" id="HSENCNT"/>
<proteinExistence type="predicted"/>
<dbReference type="Gene3D" id="1.25.40.20">
    <property type="entry name" value="Ankyrin repeat-containing domain"/>
    <property type="match status" value="1"/>
</dbReference>
<sequence length="744" mass="85970">MALAMAMESGELTHFRCDGLGGAGEEFQRRIALVLLQRATLRNRPFKLAFEMTAAGKFDDVGLFLEPSTEWWLIQAKHSEAGGCLTGDMLLPGDEVARKKGNFSLFKYLESFCEPNVDKLLEEINGDWRLWMRSWIRPDDLGRFSSSQLEQPFNSFKKSFQEWEKSTTATKERSFLELEDGQRFLKNVDRDLGDFVRNCSKRSCTSFVDVERFFIHRQIEVVKEQMGTGIDEYALFYNNIKDADFVDQLYTTFEHQRRFVLVAEPGMGKSILWQYLAFYAQQIYPESAVFLLYMNNFNHQLPPAETLEDVLNVRRLQEMLEKTLDIKAMKLERFDERNQLDFLHKFWHVADSDRAKFEQFAGNLLDKFHRDIQRRKYDFTGLPLMIKMLAEIYSQSYETIAQSDGERVESLEPITVVDLYEKFTKKCIHLTISKKLNIDTERFVPYFEEITQICGRDYQLAAIYKVLPANLLSKVVDKTFSSRLKMFIHKIVDDETLLIELVAGTPQFIHLSYAEYFCATYLYNFLNSSPNLPCVETFTTFLDNHDVIRNFFLAMINEKPTDNHLNFLRKIGDRAAFWSCQGDFITLVNFLKQFYNYRKIRQTIPDWYDNEADELIRQCCQLGGDILGPSLLHLAVEYNALDTLDVLFASRIDVNIRDHKKATPLHYACSSGNIRIVEQLLDRGAKVGAVDGNGYTGLHIAAYEGHLGIVRCLVDHGGEGRGAAVTSSHFINLFRAKKNKAAKL</sequence>
<dbReference type="OrthoDB" id="10021675at2759"/>
<dbReference type="InParanoid" id="B0W268"/>
<feature type="repeat" description="ANK" evidence="3">
    <location>
        <begin position="693"/>
        <end position="719"/>
    </location>
</feature>
<evidence type="ECO:0000313" key="6">
    <source>
        <dbReference type="Proteomes" id="UP000002320"/>
    </source>
</evidence>
<dbReference type="PROSITE" id="PS50297">
    <property type="entry name" value="ANK_REP_REGION"/>
    <property type="match status" value="2"/>
</dbReference>
<dbReference type="SMART" id="SM00248">
    <property type="entry name" value="ANK"/>
    <property type="match status" value="3"/>
</dbReference>
<dbReference type="STRING" id="7176.B0W268"/>
<reference evidence="5" key="2">
    <citation type="submission" date="2020-05" db="UniProtKB">
        <authorList>
            <consortium name="EnsemblMetazoa"/>
        </authorList>
    </citation>
    <scope>IDENTIFICATION</scope>
    <source>
        <strain evidence="5">JHB</strain>
    </source>
</reference>
<feature type="repeat" description="ANK" evidence="3">
    <location>
        <begin position="627"/>
        <end position="659"/>
    </location>
</feature>
<keyword evidence="1" id="KW-0677">Repeat</keyword>
<evidence type="ECO:0000313" key="5">
    <source>
        <dbReference type="EnsemblMetazoa" id="CPIJ001098-PA"/>
    </source>
</evidence>
<dbReference type="PANTHER" id="PTHR24171">
    <property type="entry name" value="ANKYRIN REPEAT DOMAIN-CONTAINING PROTEIN 39-RELATED"/>
    <property type="match status" value="1"/>
</dbReference>
<dbReference type="PROSITE" id="PS50088">
    <property type="entry name" value="ANK_REPEAT"/>
    <property type="match status" value="3"/>
</dbReference>
<reference evidence="4" key="1">
    <citation type="submission" date="2007-03" db="EMBL/GenBank/DDBJ databases">
        <title>Annotation of Culex pipiens quinquefasciatus.</title>
        <authorList>
            <consortium name="The Broad Institute Genome Sequencing Platform"/>
            <person name="Atkinson P.W."/>
            <person name="Hemingway J."/>
            <person name="Christensen B.M."/>
            <person name="Higgs S."/>
            <person name="Kodira C."/>
            <person name="Hannick L."/>
            <person name="Megy K."/>
            <person name="O'Leary S."/>
            <person name="Pearson M."/>
            <person name="Haas B.J."/>
            <person name="Mauceli E."/>
            <person name="Wortman J.R."/>
            <person name="Lee N.H."/>
            <person name="Guigo R."/>
            <person name="Stanke M."/>
            <person name="Alvarado L."/>
            <person name="Amedeo P."/>
            <person name="Antoine C.H."/>
            <person name="Arensburger P."/>
            <person name="Bidwell S.L."/>
            <person name="Crawford M."/>
            <person name="Camaro F."/>
            <person name="Devon K."/>
            <person name="Engels R."/>
            <person name="Hammond M."/>
            <person name="Howarth C."/>
            <person name="Koehrsen M."/>
            <person name="Lawson D."/>
            <person name="Montgomery P."/>
            <person name="Nene V."/>
            <person name="Nusbaum C."/>
            <person name="Puiu D."/>
            <person name="Romero-Severson J."/>
            <person name="Severson D.W."/>
            <person name="Shumway M."/>
            <person name="Sisk P."/>
            <person name="Stolte C."/>
            <person name="Zeng Q."/>
            <person name="Eisenstadt E."/>
            <person name="Fraser-Liggett C."/>
            <person name="Strausberg R."/>
            <person name="Galagan J."/>
            <person name="Birren B."/>
            <person name="Collins F.H."/>
        </authorList>
    </citation>
    <scope>NUCLEOTIDE SEQUENCE [LARGE SCALE GENOMIC DNA]</scope>
    <source>
        <strain evidence="4">JHB</strain>
    </source>
</reference>
<dbReference type="EnsemblMetazoa" id="CPIJ001098-RA">
    <property type="protein sequence ID" value="CPIJ001098-PA"/>
    <property type="gene ID" value="CPIJ001098"/>
</dbReference>
<dbReference type="eggNOG" id="KOG4177">
    <property type="taxonomic scope" value="Eukaryota"/>
</dbReference>
<evidence type="ECO:0000256" key="3">
    <source>
        <dbReference type="PROSITE-ProRule" id="PRU00023"/>
    </source>
</evidence>
<dbReference type="KEGG" id="cqu:CpipJ_CPIJ001098"/>
<dbReference type="InterPro" id="IPR002110">
    <property type="entry name" value="Ankyrin_rpt"/>
</dbReference>